<feature type="transmembrane region" description="Helical" evidence="9">
    <location>
        <begin position="411"/>
        <end position="434"/>
    </location>
</feature>
<dbReference type="AlphaFoldDB" id="A0A1T5IEG2"/>
<feature type="transmembrane region" description="Helical" evidence="9">
    <location>
        <begin position="75"/>
        <end position="96"/>
    </location>
</feature>
<evidence type="ECO:0000259" key="10">
    <source>
        <dbReference type="PROSITE" id="PS51105"/>
    </source>
</evidence>
<evidence type="ECO:0000256" key="2">
    <source>
        <dbReference type="ARBA" id="ARBA00022448"/>
    </source>
</evidence>
<evidence type="ECO:0000313" key="11">
    <source>
        <dbReference type="EMBL" id="SKC37412.1"/>
    </source>
</evidence>
<dbReference type="InterPro" id="IPR004501">
    <property type="entry name" value="PTS_EIIC_3"/>
</dbReference>
<feature type="transmembrane region" description="Helical" evidence="9">
    <location>
        <begin position="32"/>
        <end position="55"/>
    </location>
</feature>
<sequence>MKSFISFLEKYFVPFAAKIGAQRHLVAIRDGFVAIMPLIIVGSLGTLVNNLGIPAYQSFMKNIFGPRWTLFGGNIWWGTFAIMSVFVAFTVAYNLAKSYDANPIAAGTISLCNYFMFIPQSINVAIGEKVGDIAVPAEFVGKEIEAWGNINWGFLNATSLFAALLIAIVSTEIFVRLSRSKKLTINMGENVPPAVAKSFASLLPVIIVVTIGSFASVFITLAGSNLFTFINGLIQKPLLNLGSSLLGAILIPFFNQLLWFFGLHGGNILEPVQQMLNTPAITANVEALAAGKAAPYVYCKPFYDAFVAMGGSGTTISLVAAIFVASKRKHYRTLAGLSAGPGLFNINESMIFGMPIVLNPIFFIPFLLVPVVVSVVAYIAIAIGLVPAVTVAIPWTTPPILGGYLATSGSFAGAILSTVNLALAFLIYVPFIILAEKFEDKVEEAK</sequence>
<keyword evidence="7 8" id="KW-0472">Membrane</keyword>
<keyword evidence="3 8" id="KW-1003">Cell membrane</keyword>
<organism evidence="11 12">
    <name type="scientific">Maledivibacter halophilus</name>
    <dbReference type="NCBI Taxonomy" id="36842"/>
    <lineage>
        <taxon>Bacteria</taxon>
        <taxon>Bacillati</taxon>
        <taxon>Bacillota</taxon>
        <taxon>Clostridia</taxon>
        <taxon>Peptostreptococcales</taxon>
        <taxon>Caminicellaceae</taxon>
        <taxon>Maledivibacter</taxon>
    </lineage>
</organism>
<dbReference type="RefSeq" id="WP_079488762.1">
    <property type="nucleotide sequence ID" value="NZ_FUZT01000001.1"/>
</dbReference>
<feature type="transmembrane region" description="Helical" evidence="9">
    <location>
        <begin position="199"/>
        <end position="226"/>
    </location>
</feature>
<dbReference type="NCBIfam" id="TIGR00410">
    <property type="entry name" value="lacE"/>
    <property type="match status" value="1"/>
</dbReference>
<comment type="subcellular location">
    <subcellularLocation>
        <location evidence="1">Cell membrane</location>
        <topology evidence="1">Multi-pass membrane protein</topology>
    </subcellularLocation>
</comment>
<keyword evidence="4 8" id="KW-0762">Sugar transport</keyword>
<feature type="transmembrane region" description="Helical" evidence="9">
    <location>
        <begin position="305"/>
        <end position="325"/>
    </location>
</feature>
<gene>
    <name evidence="11" type="ORF">SAMN02194393_00275</name>
</gene>
<feature type="domain" description="PTS EIIC type-3" evidence="10">
    <location>
        <begin position="8"/>
        <end position="431"/>
    </location>
</feature>
<dbReference type="InterPro" id="IPR004796">
    <property type="entry name" value="PTS_IIC_cello"/>
</dbReference>
<dbReference type="InterPro" id="IPR051088">
    <property type="entry name" value="PTS_Sugar-EIIC/EIIB"/>
</dbReference>
<feature type="transmembrane region" description="Helical" evidence="9">
    <location>
        <begin position="238"/>
        <end position="261"/>
    </location>
</feature>
<protein>
    <recommendedName>
        <fullName evidence="8">Permease IIC component</fullName>
    </recommendedName>
</protein>
<name>A0A1T5IEG2_9FIRM</name>
<dbReference type="GO" id="GO:0005886">
    <property type="term" value="C:plasma membrane"/>
    <property type="evidence" value="ECO:0007669"/>
    <property type="project" value="UniProtKB-SubCell"/>
</dbReference>
<evidence type="ECO:0000256" key="3">
    <source>
        <dbReference type="ARBA" id="ARBA00022475"/>
    </source>
</evidence>
<keyword evidence="12" id="KW-1185">Reference proteome</keyword>
<reference evidence="11 12" key="1">
    <citation type="submission" date="2017-02" db="EMBL/GenBank/DDBJ databases">
        <authorList>
            <person name="Peterson S.W."/>
        </authorList>
    </citation>
    <scope>NUCLEOTIDE SEQUENCE [LARGE SCALE GENOMIC DNA]</scope>
    <source>
        <strain evidence="11 12">M1</strain>
    </source>
</reference>
<accession>A0A1T5IEG2</accession>
<proteinExistence type="predicted"/>
<dbReference type="OrthoDB" id="1641940at2"/>
<evidence type="ECO:0000256" key="6">
    <source>
        <dbReference type="ARBA" id="ARBA00022989"/>
    </source>
</evidence>
<dbReference type="GO" id="GO:1902815">
    <property type="term" value="P:N,N'-diacetylchitobiose import"/>
    <property type="evidence" value="ECO:0007669"/>
    <property type="project" value="TreeGrafter"/>
</dbReference>
<dbReference type="EMBL" id="FUZT01000001">
    <property type="protein sequence ID" value="SKC37412.1"/>
    <property type="molecule type" value="Genomic_DNA"/>
</dbReference>
<evidence type="ECO:0000256" key="1">
    <source>
        <dbReference type="ARBA" id="ARBA00004651"/>
    </source>
</evidence>
<dbReference type="STRING" id="36842.SAMN02194393_00275"/>
<feature type="transmembrane region" description="Helical" evidence="9">
    <location>
        <begin position="160"/>
        <end position="179"/>
    </location>
</feature>
<dbReference type="PIRSF" id="PIRSF006351">
    <property type="entry name" value="PTS_EIIC-Cellobiose"/>
    <property type="match status" value="1"/>
</dbReference>
<dbReference type="Proteomes" id="UP000190285">
    <property type="component" value="Unassembled WGS sequence"/>
</dbReference>
<comment type="function">
    <text evidence="8">The phosphoenolpyruvate-dependent sugar phosphotransferase system (PTS), a major carbohydrate active -transport system, catalyzes the phosphorylation of incoming sugar substrates concomitant with their translocation across the cell membrane.</text>
</comment>
<evidence type="ECO:0000313" key="12">
    <source>
        <dbReference type="Proteomes" id="UP000190285"/>
    </source>
</evidence>
<dbReference type="PANTHER" id="PTHR33989:SF4">
    <property type="entry name" value="PTS SYSTEM N,N'-DIACETYLCHITOBIOSE-SPECIFIC EIIC COMPONENT"/>
    <property type="match status" value="1"/>
</dbReference>
<evidence type="ECO:0000256" key="9">
    <source>
        <dbReference type="SAM" id="Phobius"/>
    </source>
</evidence>
<keyword evidence="5 9" id="KW-0812">Transmembrane</keyword>
<evidence type="ECO:0000256" key="4">
    <source>
        <dbReference type="ARBA" id="ARBA00022597"/>
    </source>
</evidence>
<dbReference type="GO" id="GO:0009401">
    <property type="term" value="P:phosphoenolpyruvate-dependent sugar phosphotransferase system"/>
    <property type="evidence" value="ECO:0007669"/>
    <property type="project" value="InterPro"/>
</dbReference>
<dbReference type="Pfam" id="PF02378">
    <property type="entry name" value="PTS_EIIC"/>
    <property type="match status" value="1"/>
</dbReference>
<keyword evidence="2 8" id="KW-0813">Transport</keyword>
<evidence type="ECO:0000256" key="5">
    <source>
        <dbReference type="ARBA" id="ARBA00022692"/>
    </source>
</evidence>
<dbReference type="GO" id="GO:0008982">
    <property type="term" value="F:protein-N(PI)-phosphohistidine-sugar phosphotransferase activity"/>
    <property type="evidence" value="ECO:0007669"/>
    <property type="project" value="UniProtKB-UniRule"/>
</dbReference>
<evidence type="ECO:0000256" key="8">
    <source>
        <dbReference type="PIRNR" id="PIRNR006351"/>
    </source>
</evidence>
<dbReference type="PROSITE" id="PS51105">
    <property type="entry name" value="PTS_EIIC_TYPE_3"/>
    <property type="match status" value="1"/>
</dbReference>
<dbReference type="InterPro" id="IPR003352">
    <property type="entry name" value="PTS_EIIC"/>
</dbReference>
<evidence type="ECO:0000256" key="7">
    <source>
        <dbReference type="ARBA" id="ARBA00023136"/>
    </source>
</evidence>
<feature type="transmembrane region" description="Helical" evidence="9">
    <location>
        <begin position="361"/>
        <end position="391"/>
    </location>
</feature>
<keyword evidence="6 9" id="KW-1133">Transmembrane helix</keyword>
<dbReference type="PANTHER" id="PTHR33989">
    <property type="match status" value="1"/>
</dbReference>